<dbReference type="InterPro" id="IPR012001">
    <property type="entry name" value="Thiamin_PyroP_enz_TPP-bd_dom"/>
</dbReference>
<keyword evidence="3 7" id="KW-0479">Metal-binding</keyword>
<feature type="domain" description="Thiamine pyrophosphate enzyme TPP-binding" evidence="8">
    <location>
        <begin position="432"/>
        <end position="538"/>
    </location>
</feature>
<dbReference type="PANTHER" id="PTHR42916">
    <property type="entry name" value="2-SUCCINYL-5-ENOLPYRUVYL-6-HYDROXY-3-CYCLOHEXENE-1-CARBOXYLATE SYNTHASE"/>
    <property type="match status" value="1"/>
</dbReference>
<evidence type="ECO:0000256" key="5">
    <source>
        <dbReference type="ARBA" id="ARBA00023052"/>
    </source>
</evidence>
<dbReference type="GO" id="GO:0030145">
    <property type="term" value="F:manganese ion binding"/>
    <property type="evidence" value="ECO:0007669"/>
    <property type="project" value="UniProtKB-UniRule"/>
</dbReference>
<dbReference type="Pfam" id="PF16582">
    <property type="entry name" value="TPP_enzyme_M_2"/>
    <property type="match status" value="1"/>
</dbReference>
<dbReference type="EMBL" id="RKRF01000013">
    <property type="protein sequence ID" value="RPF50283.1"/>
    <property type="molecule type" value="Genomic_DNA"/>
</dbReference>
<comment type="catalytic activity">
    <reaction evidence="7">
        <text>isochorismate + 2-oxoglutarate + H(+) = 5-enolpyruvoyl-6-hydroxy-2-succinyl-cyclohex-3-ene-1-carboxylate + CO2</text>
        <dbReference type="Rhea" id="RHEA:25593"/>
        <dbReference type="ChEBI" id="CHEBI:15378"/>
        <dbReference type="ChEBI" id="CHEBI:16526"/>
        <dbReference type="ChEBI" id="CHEBI:16810"/>
        <dbReference type="ChEBI" id="CHEBI:29780"/>
        <dbReference type="ChEBI" id="CHEBI:58818"/>
        <dbReference type="EC" id="2.2.1.9"/>
    </reaction>
</comment>
<keyword evidence="12" id="KW-1185">Reference proteome</keyword>
<evidence type="ECO:0000256" key="4">
    <source>
        <dbReference type="ARBA" id="ARBA00022842"/>
    </source>
</evidence>
<evidence type="ECO:0000259" key="9">
    <source>
        <dbReference type="Pfam" id="PF02776"/>
    </source>
</evidence>
<sequence length="574" mass="64948">MNMGEQTYFVSNFIDELYQNGLQHVVISPGSRSTPLAMTFSEHPSIQEWVHFDERSSAFFALGIAKRTQKPVALVCTSGTATANYYPAIVEAYYSRVPLIVLTADRPHELRDNGAPQAIDQIKMYGDYTKYFHEMAIPENTDQMKRYARRQASRAYSVSSDHNQGPVQLNFPMRDPLIPDLSLPNLWGSCEPSHVNFITGREQLPDEAVNDVLNQLKGLGRGVIVCGELKSENERELVLELAEKWEIPVLADVLSNLRQTAGVHSYIIPTYDAILKQPEIRESLEVDFIVRFGPMPVSKPYLQWITKQQPSVHIVVDENQGHREPTSIDTTMVYSEPAAFLKQLIQSEKPDLDSDWQRFWLNNDEIAQSILREAKDELTEGSAVLSVSEESKEGQVIFVGSSMPIRDMDTFFLNENRKVEVMANRGANGIDGVISTAIGVSATGVPVTLILGDVTFLHDYTALFIARQYQLPIRVIVLNNNGGGIFSFLPQYQEKKHFEALFGTPFNPPVKQMVEALGFDYVAPETVESFKEAYQKPIDGQDVIEVVTERDHNMKWHKDLWQRIYENLDREGLL</sequence>
<organism evidence="11 12">
    <name type="scientific">Aquisalibacillus elongatus</name>
    <dbReference type="NCBI Taxonomy" id="485577"/>
    <lineage>
        <taxon>Bacteria</taxon>
        <taxon>Bacillati</taxon>
        <taxon>Bacillota</taxon>
        <taxon>Bacilli</taxon>
        <taxon>Bacillales</taxon>
        <taxon>Bacillaceae</taxon>
        <taxon>Aquisalibacillus</taxon>
    </lineage>
</organism>
<dbReference type="Proteomes" id="UP000276443">
    <property type="component" value="Unassembled WGS sequence"/>
</dbReference>
<keyword evidence="5 7" id="KW-0786">Thiamine pyrophosphate</keyword>
<comment type="similarity">
    <text evidence="7">Belongs to the TPP enzyme family. MenD subfamily.</text>
</comment>
<evidence type="ECO:0000313" key="12">
    <source>
        <dbReference type="Proteomes" id="UP000276443"/>
    </source>
</evidence>
<comment type="subunit">
    <text evidence="7">Homodimer.</text>
</comment>
<dbReference type="EC" id="2.2.1.9" evidence="7"/>
<dbReference type="SUPFAM" id="SSF52467">
    <property type="entry name" value="DHS-like NAD/FAD-binding domain"/>
    <property type="match status" value="1"/>
</dbReference>
<dbReference type="InterPro" id="IPR004433">
    <property type="entry name" value="MenaQ_synth_MenD"/>
</dbReference>
<dbReference type="NCBIfam" id="TIGR00173">
    <property type="entry name" value="menD"/>
    <property type="match status" value="1"/>
</dbReference>
<accession>A0A3N5AZA3</accession>
<keyword evidence="1 7" id="KW-0474">Menaquinone biosynthesis</keyword>
<dbReference type="RefSeq" id="WP_124223424.1">
    <property type="nucleotide sequence ID" value="NZ_RKRF01000013.1"/>
</dbReference>
<keyword evidence="6 7" id="KW-0464">Manganese</keyword>
<evidence type="ECO:0000256" key="7">
    <source>
        <dbReference type="HAMAP-Rule" id="MF_01659"/>
    </source>
</evidence>
<dbReference type="InterPro" id="IPR029061">
    <property type="entry name" value="THDP-binding"/>
</dbReference>
<evidence type="ECO:0000259" key="8">
    <source>
        <dbReference type="Pfam" id="PF02775"/>
    </source>
</evidence>
<dbReference type="SUPFAM" id="SSF52518">
    <property type="entry name" value="Thiamin diphosphate-binding fold (THDP-binding)"/>
    <property type="match status" value="2"/>
</dbReference>
<dbReference type="AlphaFoldDB" id="A0A3N5AZA3"/>
<evidence type="ECO:0000256" key="6">
    <source>
        <dbReference type="ARBA" id="ARBA00023211"/>
    </source>
</evidence>
<feature type="domain" description="Thiamine pyrophosphate enzyme N-terminal TPP-binding" evidence="9">
    <location>
        <begin position="13"/>
        <end position="124"/>
    </location>
</feature>
<keyword evidence="4 7" id="KW-0460">Magnesium</keyword>
<dbReference type="GO" id="GO:0000287">
    <property type="term" value="F:magnesium ion binding"/>
    <property type="evidence" value="ECO:0007669"/>
    <property type="project" value="UniProtKB-UniRule"/>
</dbReference>
<dbReference type="OrthoDB" id="9791859at2"/>
<protein>
    <recommendedName>
        <fullName evidence="7">2-succinyl-5-enolpyruvyl-6-hydroxy-3-cyclohexene-1-carboxylate synthase</fullName>
        <shortName evidence="7">SEPHCHC synthase</shortName>
        <ecNumber evidence="7">2.2.1.9</ecNumber>
    </recommendedName>
    <alternativeName>
        <fullName evidence="7">Menaquinone biosynthesis protein MenD</fullName>
    </alternativeName>
</protein>
<dbReference type="Pfam" id="PF02775">
    <property type="entry name" value="TPP_enzyme_C"/>
    <property type="match status" value="1"/>
</dbReference>
<evidence type="ECO:0000313" key="11">
    <source>
        <dbReference type="EMBL" id="RPF50283.1"/>
    </source>
</evidence>
<dbReference type="Pfam" id="PF02776">
    <property type="entry name" value="TPP_enzyme_N"/>
    <property type="match status" value="1"/>
</dbReference>
<name>A0A3N5AZA3_9BACI</name>
<dbReference type="HAMAP" id="MF_01659">
    <property type="entry name" value="MenD"/>
    <property type="match status" value="1"/>
</dbReference>
<dbReference type="InterPro" id="IPR011766">
    <property type="entry name" value="TPP_enzyme_TPP-bd"/>
</dbReference>
<comment type="pathway">
    <text evidence="7">Quinol/quinone metabolism; menaquinone biosynthesis.</text>
</comment>
<comment type="pathway">
    <text evidence="7">Quinol/quinone metabolism; 1,4-dihydroxy-2-naphthoate biosynthesis; 1,4-dihydroxy-2-naphthoate from chorismate: step 2/7.</text>
</comment>
<dbReference type="PANTHER" id="PTHR42916:SF1">
    <property type="entry name" value="PROTEIN PHYLLO, CHLOROPLASTIC"/>
    <property type="match status" value="1"/>
</dbReference>
<evidence type="ECO:0000256" key="3">
    <source>
        <dbReference type="ARBA" id="ARBA00022723"/>
    </source>
</evidence>
<comment type="caution">
    <text evidence="11">The sequence shown here is derived from an EMBL/GenBank/DDBJ whole genome shotgun (WGS) entry which is preliminary data.</text>
</comment>
<proteinExistence type="inferred from homology"/>
<dbReference type="InterPro" id="IPR032264">
    <property type="entry name" value="MenD_middle"/>
</dbReference>
<dbReference type="Gene3D" id="3.40.50.970">
    <property type="match status" value="2"/>
</dbReference>
<dbReference type="CDD" id="cd07037">
    <property type="entry name" value="TPP_PYR_MenD"/>
    <property type="match status" value="1"/>
</dbReference>
<dbReference type="UniPathway" id="UPA01057">
    <property type="reaction ID" value="UER00164"/>
</dbReference>
<dbReference type="Gene3D" id="3.40.50.1220">
    <property type="entry name" value="TPP-binding domain"/>
    <property type="match status" value="1"/>
</dbReference>
<comment type="cofactor">
    <cofactor evidence="7">
        <name>Mg(2+)</name>
        <dbReference type="ChEBI" id="CHEBI:18420"/>
    </cofactor>
    <cofactor evidence="7">
        <name>Mn(2+)</name>
        <dbReference type="ChEBI" id="CHEBI:29035"/>
    </cofactor>
</comment>
<evidence type="ECO:0000259" key="10">
    <source>
        <dbReference type="Pfam" id="PF16582"/>
    </source>
</evidence>
<dbReference type="UniPathway" id="UPA00079"/>
<gene>
    <name evidence="7" type="primary">menD</name>
    <name evidence="11" type="ORF">EDC24_2718</name>
</gene>
<dbReference type="PIRSF" id="PIRSF004983">
    <property type="entry name" value="MenD"/>
    <property type="match status" value="1"/>
</dbReference>
<reference evidence="11 12" key="1">
    <citation type="submission" date="2018-11" db="EMBL/GenBank/DDBJ databases">
        <title>Genomic Encyclopedia of Type Strains, Phase IV (KMG-IV): sequencing the most valuable type-strain genomes for metagenomic binning, comparative biology and taxonomic classification.</title>
        <authorList>
            <person name="Goeker M."/>
        </authorList>
    </citation>
    <scope>NUCLEOTIDE SEQUENCE [LARGE SCALE GENOMIC DNA]</scope>
    <source>
        <strain evidence="11 12">DSM 18090</strain>
    </source>
</reference>
<evidence type="ECO:0000256" key="1">
    <source>
        <dbReference type="ARBA" id="ARBA00022428"/>
    </source>
</evidence>
<feature type="domain" description="Menaquinone biosynthesis protein MenD middle" evidence="10">
    <location>
        <begin position="220"/>
        <end position="399"/>
    </location>
</feature>
<dbReference type="InterPro" id="IPR029035">
    <property type="entry name" value="DHS-like_NAD/FAD-binding_dom"/>
</dbReference>
<keyword evidence="2 7" id="KW-0808">Transferase</keyword>
<dbReference type="GO" id="GO:0070204">
    <property type="term" value="F:2-succinyl-5-enolpyruvyl-6-hydroxy-3-cyclohexene-1-carboxylic-acid synthase activity"/>
    <property type="evidence" value="ECO:0007669"/>
    <property type="project" value="UniProtKB-UniRule"/>
</dbReference>
<dbReference type="CDD" id="cd02009">
    <property type="entry name" value="TPP_SHCHC_synthase"/>
    <property type="match status" value="1"/>
</dbReference>
<evidence type="ECO:0000256" key="2">
    <source>
        <dbReference type="ARBA" id="ARBA00022679"/>
    </source>
</evidence>
<dbReference type="GO" id="GO:0030976">
    <property type="term" value="F:thiamine pyrophosphate binding"/>
    <property type="evidence" value="ECO:0007669"/>
    <property type="project" value="UniProtKB-UniRule"/>
</dbReference>
<dbReference type="GO" id="GO:0009234">
    <property type="term" value="P:menaquinone biosynthetic process"/>
    <property type="evidence" value="ECO:0007669"/>
    <property type="project" value="UniProtKB-UniRule"/>
</dbReference>
<comment type="cofactor">
    <cofactor evidence="7">
        <name>thiamine diphosphate</name>
        <dbReference type="ChEBI" id="CHEBI:58937"/>
    </cofactor>
    <text evidence="7">Binds 1 thiamine pyrophosphate per subunit.</text>
</comment>
<comment type="function">
    <text evidence="7">Catalyzes the thiamine diphosphate-dependent decarboxylation of 2-oxoglutarate and the subsequent addition of the resulting succinic semialdehyde-thiamine pyrophosphate anion to isochorismate to yield 2-succinyl-5-enolpyruvyl-6-hydroxy-3-cyclohexene-1-carboxylate (SEPHCHC).</text>
</comment>